<dbReference type="OrthoDB" id="93783at2759"/>
<keyword evidence="3" id="KW-1185">Reference proteome</keyword>
<dbReference type="AlphaFoldDB" id="A0A9W7CRE5"/>
<gene>
    <name evidence="2" type="ORF">Pfra01_001110400</name>
</gene>
<sequence length="206" mass="23515">MLTNFQAWVWYQLTYGQLNVHYAGESTEARRPYEDGVTGQRESLRHIFWECTRAQKIWTKLAEHWTGHEINTATLVQLGSNISSRIATATPAAVKDHLQHILGHWDQELEKRYISIWRVACSVIAARLWVYRNKAPRKTIPLNSQRAGRQYSGNFGPLPSGTNAGTRVDCKGYTCTYASNSLPQMTSLGGQRHRPLNSHIPRLLQR</sequence>
<dbReference type="EMBL" id="BSXT01001089">
    <property type="protein sequence ID" value="GMF38461.1"/>
    <property type="molecule type" value="Genomic_DNA"/>
</dbReference>
<evidence type="ECO:0000256" key="1">
    <source>
        <dbReference type="SAM" id="MobiDB-lite"/>
    </source>
</evidence>
<organism evidence="2 3">
    <name type="scientific">Phytophthora fragariaefolia</name>
    <dbReference type="NCBI Taxonomy" id="1490495"/>
    <lineage>
        <taxon>Eukaryota</taxon>
        <taxon>Sar</taxon>
        <taxon>Stramenopiles</taxon>
        <taxon>Oomycota</taxon>
        <taxon>Peronosporomycetes</taxon>
        <taxon>Peronosporales</taxon>
        <taxon>Peronosporaceae</taxon>
        <taxon>Phytophthora</taxon>
    </lineage>
</organism>
<comment type="caution">
    <text evidence="2">The sequence shown here is derived from an EMBL/GenBank/DDBJ whole genome shotgun (WGS) entry which is preliminary data.</text>
</comment>
<name>A0A9W7CRE5_9STRA</name>
<proteinExistence type="predicted"/>
<reference evidence="2" key="1">
    <citation type="submission" date="2023-04" db="EMBL/GenBank/DDBJ databases">
        <title>Phytophthora fragariaefolia NBRC 109709.</title>
        <authorList>
            <person name="Ichikawa N."/>
            <person name="Sato H."/>
            <person name="Tonouchi N."/>
        </authorList>
    </citation>
    <scope>NUCLEOTIDE SEQUENCE</scope>
    <source>
        <strain evidence="2">NBRC 109709</strain>
    </source>
</reference>
<evidence type="ECO:0000313" key="3">
    <source>
        <dbReference type="Proteomes" id="UP001165121"/>
    </source>
</evidence>
<dbReference type="Proteomes" id="UP001165121">
    <property type="component" value="Unassembled WGS sequence"/>
</dbReference>
<protein>
    <submittedName>
        <fullName evidence="2">Unnamed protein product</fullName>
    </submittedName>
</protein>
<accession>A0A9W7CRE5</accession>
<evidence type="ECO:0000313" key="2">
    <source>
        <dbReference type="EMBL" id="GMF38461.1"/>
    </source>
</evidence>
<feature type="region of interest" description="Disordered" evidence="1">
    <location>
        <begin position="186"/>
        <end position="206"/>
    </location>
</feature>